<evidence type="ECO:0000313" key="1">
    <source>
        <dbReference type="EMBL" id="GAA0897177.1"/>
    </source>
</evidence>
<keyword evidence="2" id="KW-1185">Reference proteome</keyword>
<gene>
    <name evidence="1" type="ORF">GCM10009559_57350</name>
</gene>
<sequence>MTLSDSLADQLDRADYRALPDLPVVVVQGPVRSGKSPLLAEVDAHWRPRAPVVRIALEGARDARPYEVALAIADELVRRAPVPRRMFRRLFLGAAALTPRLPHDPVQAMRALEEHLGRRDLVMTDVRGVVARARRVLAALPPNEVQAGAHAGLEAVVPLMWLLRRRVSAWRWFAAATGTNGGIAGLVELNRLNHAGGRDAEVDALLLRAFVADLRRAFTRWRHSERLTRNVLLLIDGAGTADAPLLFVRELLAARRDEPGPGAGDPLLVVAACGARTASGVAGFPWGRDVVGPTGPDAVDLRARPSGAPAPVHVLDLGHNLPRDEPGDAVDRWSRSLSGGHRWAYERMAERGRALPRDGRPNRETLFPLALATELATASLPAGATRELEQDLQILSAISPRDPSAAAAFLAVLAPSGEPGISVQDTLTRRTRAQVLVSRSLWAGPASEALHPVLRRAHLAGLSQARSPMSWEVVFERLAARHSDSAWRHHYLLARSGHALPAGRYLAGLLDDGDPARWLDELTCITSAPRRRDEHTDFAAAWAAATDSGTDERQRRVTELVATLWLSRNHLGRPEHQEFQDAAHALEALTDTRLSRSMTEALFAHAAELRTRQQFLDELV</sequence>
<comment type="caution">
    <text evidence="1">The sequence shown here is derived from an EMBL/GenBank/DDBJ whole genome shotgun (WGS) entry which is preliminary data.</text>
</comment>
<organism evidence="1 2">
    <name type="scientific">Pseudonocardia zijingensis</name>
    <dbReference type="NCBI Taxonomy" id="153376"/>
    <lineage>
        <taxon>Bacteria</taxon>
        <taxon>Bacillati</taxon>
        <taxon>Actinomycetota</taxon>
        <taxon>Actinomycetes</taxon>
        <taxon>Pseudonocardiales</taxon>
        <taxon>Pseudonocardiaceae</taxon>
        <taxon>Pseudonocardia</taxon>
    </lineage>
</organism>
<name>A0ABP3YKV1_9PSEU</name>
<evidence type="ECO:0008006" key="3">
    <source>
        <dbReference type="Google" id="ProtNLM"/>
    </source>
</evidence>
<reference evidence="2" key="1">
    <citation type="journal article" date="2019" name="Int. J. Syst. Evol. Microbiol.">
        <title>The Global Catalogue of Microorganisms (GCM) 10K type strain sequencing project: providing services to taxonomists for standard genome sequencing and annotation.</title>
        <authorList>
            <consortium name="The Broad Institute Genomics Platform"/>
            <consortium name="The Broad Institute Genome Sequencing Center for Infectious Disease"/>
            <person name="Wu L."/>
            <person name="Ma J."/>
        </authorList>
    </citation>
    <scope>NUCLEOTIDE SEQUENCE [LARGE SCALE GENOMIC DNA]</scope>
    <source>
        <strain evidence="2">JCM 11117</strain>
    </source>
</reference>
<dbReference type="EMBL" id="BAAAHP010000178">
    <property type="protein sequence ID" value="GAA0897177.1"/>
    <property type="molecule type" value="Genomic_DNA"/>
</dbReference>
<dbReference type="Proteomes" id="UP001499967">
    <property type="component" value="Unassembled WGS sequence"/>
</dbReference>
<protein>
    <recommendedName>
        <fullName evidence="3">ATP-binding protein</fullName>
    </recommendedName>
</protein>
<evidence type="ECO:0000313" key="2">
    <source>
        <dbReference type="Proteomes" id="UP001499967"/>
    </source>
</evidence>
<accession>A0ABP3YKV1</accession>
<dbReference type="RefSeq" id="WP_343944734.1">
    <property type="nucleotide sequence ID" value="NZ_BAAAHP010000178.1"/>
</dbReference>
<proteinExistence type="predicted"/>